<dbReference type="AlphaFoldDB" id="A0A4Q9FK66"/>
<gene>
    <name evidence="1" type="ORF">EYD45_07530</name>
</gene>
<name>A0A4Q9FK66_9FLAO</name>
<comment type="caution">
    <text evidence="1">The sequence shown here is derived from an EMBL/GenBank/DDBJ whole genome shotgun (WGS) entry which is preliminary data.</text>
</comment>
<keyword evidence="2" id="KW-1185">Reference proteome</keyword>
<reference evidence="1 2" key="1">
    <citation type="submission" date="2019-02" db="EMBL/GenBank/DDBJ databases">
        <title>Hyunsoonleella sp., isolated from marine sediment.</title>
        <authorList>
            <person name="Liu B.-T."/>
        </authorList>
    </citation>
    <scope>NUCLEOTIDE SEQUENCE [LARGE SCALE GENOMIC DNA]</scope>
    <source>
        <strain evidence="1 2">T58</strain>
    </source>
</reference>
<evidence type="ECO:0000313" key="2">
    <source>
        <dbReference type="Proteomes" id="UP000291142"/>
    </source>
</evidence>
<protein>
    <recommendedName>
        <fullName evidence="3">Fibronectin type-III domain-containing protein</fullName>
    </recommendedName>
</protein>
<dbReference type="Gene3D" id="2.60.40.10">
    <property type="entry name" value="Immunoglobulins"/>
    <property type="match status" value="1"/>
</dbReference>
<dbReference type="EMBL" id="SIRT01000004">
    <property type="protein sequence ID" value="TBN04459.1"/>
    <property type="molecule type" value="Genomic_DNA"/>
</dbReference>
<dbReference type="RefSeq" id="WP_130963928.1">
    <property type="nucleotide sequence ID" value="NZ_SIRT01000004.1"/>
</dbReference>
<dbReference type="OrthoDB" id="1121506at2"/>
<dbReference type="InterPro" id="IPR013783">
    <property type="entry name" value="Ig-like_fold"/>
</dbReference>
<dbReference type="Proteomes" id="UP000291142">
    <property type="component" value="Unassembled WGS sequence"/>
</dbReference>
<evidence type="ECO:0008006" key="3">
    <source>
        <dbReference type="Google" id="ProtNLM"/>
    </source>
</evidence>
<accession>A0A4Q9FK66</accession>
<sequence>MKRWILCLSLLCFSCDDITEVEDISEETLVVLAPVNDAVVITNNLTFTWEGVEAAETYHLQIATPNFASAVQIVKDTTLNTTSFATTLNNNSYQWRVRAEKSGYHTTYTTQNFRVEE</sequence>
<organism evidence="1 2">
    <name type="scientific">Hyunsoonleella flava</name>
    <dbReference type="NCBI Taxonomy" id="2527939"/>
    <lineage>
        <taxon>Bacteria</taxon>
        <taxon>Pseudomonadati</taxon>
        <taxon>Bacteroidota</taxon>
        <taxon>Flavobacteriia</taxon>
        <taxon>Flavobacteriales</taxon>
        <taxon>Flavobacteriaceae</taxon>
    </lineage>
</organism>
<evidence type="ECO:0000313" key="1">
    <source>
        <dbReference type="EMBL" id="TBN04459.1"/>
    </source>
</evidence>
<proteinExistence type="predicted"/>